<reference evidence="4" key="1">
    <citation type="submission" date="2016-03" db="EMBL/GenBank/DDBJ databases">
        <authorList>
            <person name="Devillers H."/>
        </authorList>
    </citation>
    <scope>NUCLEOTIDE SEQUENCE [LARGE SCALE GENOMIC DNA]</scope>
</reference>
<dbReference type="InterPro" id="IPR035503">
    <property type="entry name" value="IOC4-like_PWWP"/>
</dbReference>
<protein>
    <submittedName>
        <fullName evidence="3">LADA_0C12420g1_1</fullName>
    </submittedName>
</protein>
<sequence length="309" mass="34902">MTSNLLTGDLVLCKVGSFAPWPAVVFPQRFLRKDVYRRRRADCVAVCFFNDETYFWDKPSRLKPLSKEHIDEFLRNADSRYSEDPVLVRAYEEARDFTSLHEFLLQRLREEKRMLDMEENGGKDHKIEAGQDPFEGKTPSAKTSREGIDGKGDKAGSAGRSGKSKASRSSSSSRSVSSSSRPQPAVSSPPSSTAPSRKLARLDHGKRIEISMLLRRKLQTNLVQRNAPPGVDEIKESHKLLSKISENMASNPQFFDLEALRVSKLHKLLKVIVSDDNLKEFHGQCSDVLEAWKDAIAQLRKEKVRAQES</sequence>
<accession>A0A1G4J1S4</accession>
<keyword evidence="4" id="KW-1185">Reference proteome</keyword>
<evidence type="ECO:0000256" key="1">
    <source>
        <dbReference type="SAM" id="MobiDB-lite"/>
    </source>
</evidence>
<feature type="compositionally biased region" description="Basic and acidic residues" evidence="1">
    <location>
        <begin position="143"/>
        <end position="154"/>
    </location>
</feature>
<dbReference type="CDD" id="cd05840">
    <property type="entry name" value="PWWP_ScIOC4-like"/>
    <property type="match status" value="1"/>
</dbReference>
<dbReference type="InterPro" id="IPR000313">
    <property type="entry name" value="PWWP_dom"/>
</dbReference>
<dbReference type="PROSITE" id="PS50812">
    <property type="entry name" value="PWWP"/>
    <property type="match status" value="1"/>
</dbReference>
<feature type="region of interest" description="Disordered" evidence="1">
    <location>
        <begin position="122"/>
        <end position="202"/>
    </location>
</feature>
<dbReference type="STRING" id="1266660.A0A1G4J1S4"/>
<evidence type="ECO:0000313" key="4">
    <source>
        <dbReference type="Proteomes" id="UP000190274"/>
    </source>
</evidence>
<organism evidence="3 4">
    <name type="scientific">Lachancea dasiensis</name>
    <dbReference type="NCBI Taxonomy" id="1072105"/>
    <lineage>
        <taxon>Eukaryota</taxon>
        <taxon>Fungi</taxon>
        <taxon>Dikarya</taxon>
        <taxon>Ascomycota</taxon>
        <taxon>Saccharomycotina</taxon>
        <taxon>Saccharomycetes</taxon>
        <taxon>Saccharomycetales</taxon>
        <taxon>Saccharomycetaceae</taxon>
        <taxon>Lachancea</taxon>
    </lineage>
</organism>
<dbReference type="GO" id="GO:1990468">
    <property type="term" value="C:NuA3b histone acetyltransferase complex"/>
    <property type="evidence" value="ECO:0007669"/>
    <property type="project" value="EnsemblFungi"/>
</dbReference>
<dbReference type="Proteomes" id="UP000190274">
    <property type="component" value="Chromosome C"/>
</dbReference>
<dbReference type="GO" id="GO:0003682">
    <property type="term" value="F:chromatin binding"/>
    <property type="evidence" value="ECO:0007669"/>
    <property type="project" value="EnsemblFungi"/>
</dbReference>
<dbReference type="Pfam" id="PF00855">
    <property type="entry name" value="PWWP"/>
    <property type="match status" value="1"/>
</dbReference>
<dbReference type="OrthoDB" id="62853at2759"/>
<name>A0A1G4J1S4_9SACH</name>
<dbReference type="EMBL" id="LT598459">
    <property type="protein sequence ID" value="SCU83598.1"/>
    <property type="molecule type" value="Genomic_DNA"/>
</dbReference>
<dbReference type="SUPFAM" id="SSF63748">
    <property type="entry name" value="Tudor/PWWP/MBT"/>
    <property type="match status" value="1"/>
</dbReference>
<feature type="domain" description="PWWP" evidence="2">
    <location>
        <begin position="7"/>
        <end position="68"/>
    </location>
</feature>
<evidence type="ECO:0000259" key="2">
    <source>
        <dbReference type="PROSITE" id="PS50812"/>
    </source>
</evidence>
<proteinExistence type="predicted"/>
<gene>
    <name evidence="3" type="ORF">LADA_0C12420G</name>
</gene>
<dbReference type="GO" id="GO:0032968">
    <property type="term" value="P:positive regulation of transcription elongation by RNA polymerase II"/>
    <property type="evidence" value="ECO:0007669"/>
    <property type="project" value="EnsemblFungi"/>
</dbReference>
<dbReference type="GO" id="GO:0005634">
    <property type="term" value="C:nucleus"/>
    <property type="evidence" value="ECO:0007669"/>
    <property type="project" value="EnsemblFungi"/>
</dbReference>
<dbReference type="GO" id="GO:0000993">
    <property type="term" value="F:RNA polymerase II complex binding"/>
    <property type="evidence" value="ECO:0007669"/>
    <property type="project" value="EnsemblFungi"/>
</dbReference>
<dbReference type="Gene3D" id="2.30.30.140">
    <property type="match status" value="1"/>
</dbReference>
<dbReference type="GO" id="GO:0005829">
    <property type="term" value="C:cytosol"/>
    <property type="evidence" value="ECO:0007669"/>
    <property type="project" value="EnsemblFungi"/>
</dbReference>
<dbReference type="AlphaFoldDB" id="A0A1G4J1S4"/>
<dbReference type="SMART" id="SM00293">
    <property type="entry name" value="PWWP"/>
    <property type="match status" value="1"/>
</dbReference>
<feature type="compositionally biased region" description="Low complexity" evidence="1">
    <location>
        <begin position="167"/>
        <end position="197"/>
    </location>
</feature>
<evidence type="ECO:0000313" key="3">
    <source>
        <dbReference type="EMBL" id="SCU83598.1"/>
    </source>
</evidence>